<evidence type="ECO:0000313" key="5">
    <source>
        <dbReference type="Proteomes" id="UP000654345"/>
    </source>
</evidence>
<dbReference type="InterPro" id="IPR013785">
    <property type="entry name" value="Aldolase_TIM"/>
</dbReference>
<dbReference type="SUPFAM" id="SSF51569">
    <property type="entry name" value="Aldolase"/>
    <property type="match status" value="1"/>
</dbReference>
<name>A0ABQ3UNT0_9CHLR</name>
<dbReference type="PANTHER" id="PTHR12128">
    <property type="entry name" value="DIHYDRODIPICOLINATE SYNTHASE"/>
    <property type="match status" value="1"/>
</dbReference>
<dbReference type="PANTHER" id="PTHR12128:SF66">
    <property type="entry name" value="4-HYDROXY-2-OXOGLUTARATE ALDOLASE, MITOCHONDRIAL"/>
    <property type="match status" value="1"/>
</dbReference>
<accession>A0ABQ3UNT0</accession>
<dbReference type="Proteomes" id="UP000654345">
    <property type="component" value="Unassembled WGS sequence"/>
</dbReference>
<dbReference type="EMBL" id="BNJG01000001">
    <property type="protein sequence ID" value="GHO54345.1"/>
    <property type="molecule type" value="Genomic_DNA"/>
</dbReference>
<protein>
    <submittedName>
        <fullName evidence="4">Dihydrodipicolinate synthase family protein</fullName>
    </submittedName>
</protein>
<evidence type="ECO:0000256" key="1">
    <source>
        <dbReference type="ARBA" id="ARBA00007592"/>
    </source>
</evidence>
<keyword evidence="5" id="KW-1185">Reference proteome</keyword>
<evidence type="ECO:0000256" key="3">
    <source>
        <dbReference type="PIRNR" id="PIRNR001365"/>
    </source>
</evidence>
<organism evidence="4 5">
    <name type="scientific">Ktedonobacter robiniae</name>
    <dbReference type="NCBI Taxonomy" id="2778365"/>
    <lineage>
        <taxon>Bacteria</taxon>
        <taxon>Bacillati</taxon>
        <taxon>Chloroflexota</taxon>
        <taxon>Ktedonobacteria</taxon>
        <taxon>Ktedonobacterales</taxon>
        <taxon>Ktedonobacteraceae</taxon>
        <taxon>Ktedonobacter</taxon>
    </lineage>
</organism>
<dbReference type="Gene3D" id="3.20.20.70">
    <property type="entry name" value="Aldolase class I"/>
    <property type="match status" value="1"/>
</dbReference>
<sequence>MQTLLPNGVYPPLPTFFDAQENLDLFTLQRHMRALQESGIAGYVLLGSNGEAAHVTSEERAQLVSTAREMMDESTDTLPLIVGCGDQATRTTIAHCQLAAHSGATIALVLPPFYFRGRMDSQALLKHYRAVADASPIPILLYNMPANTAGLDMDVNLICQLAEHPNIIGLKDSSGNVAKMASIVAQAPIDFCVFAGSASFLLPSLAIGAAGTIAALANIFPHEVCLVQALFEAGQLEEARALQARLIPANTAVTTTYGVPGLKAALEILNGYGGRPRMPLQPLSTPEHEQLSRLLAATPMDAAHV</sequence>
<dbReference type="SMART" id="SM01130">
    <property type="entry name" value="DHDPS"/>
    <property type="match status" value="1"/>
</dbReference>
<comment type="similarity">
    <text evidence="1 3">Belongs to the DapA family.</text>
</comment>
<dbReference type="InterPro" id="IPR002220">
    <property type="entry name" value="DapA-like"/>
</dbReference>
<keyword evidence="2 3" id="KW-0456">Lyase</keyword>
<dbReference type="RefSeq" id="WP_201371071.1">
    <property type="nucleotide sequence ID" value="NZ_BNJG01000001.1"/>
</dbReference>
<dbReference type="PIRSF" id="PIRSF001365">
    <property type="entry name" value="DHDPS"/>
    <property type="match status" value="1"/>
</dbReference>
<dbReference type="CDD" id="cd00408">
    <property type="entry name" value="DHDPS-like"/>
    <property type="match status" value="1"/>
</dbReference>
<evidence type="ECO:0000256" key="2">
    <source>
        <dbReference type="ARBA" id="ARBA00023239"/>
    </source>
</evidence>
<evidence type="ECO:0000313" key="4">
    <source>
        <dbReference type="EMBL" id="GHO54345.1"/>
    </source>
</evidence>
<proteinExistence type="inferred from homology"/>
<dbReference type="PRINTS" id="PR00146">
    <property type="entry name" value="DHPICSNTHASE"/>
</dbReference>
<gene>
    <name evidence="4" type="ORF">KSB_28200</name>
</gene>
<dbReference type="Pfam" id="PF00701">
    <property type="entry name" value="DHDPS"/>
    <property type="match status" value="1"/>
</dbReference>
<comment type="caution">
    <text evidence="4">The sequence shown here is derived from an EMBL/GenBank/DDBJ whole genome shotgun (WGS) entry which is preliminary data.</text>
</comment>
<reference evidence="4 5" key="1">
    <citation type="journal article" date="2021" name="Int. J. Syst. Evol. Microbiol.">
        <title>Reticulibacter mediterranei gen. nov., sp. nov., within the new family Reticulibacteraceae fam. nov., and Ktedonospora formicarum gen. nov., sp. nov., Ktedonobacter robiniae sp. nov., Dictyobacter formicarum sp. nov. and Dictyobacter arantiisoli sp. nov., belonging to the class Ktedonobacteria.</title>
        <authorList>
            <person name="Yabe S."/>
            <person name="Zheng Y."/>
            <person name="Wang C.M."/>
            <person name="Sakai Y."/>
            <person name="Abe K."/>
            <person name="Yokota A."/>
            <person name="Donadio S."/>
            <person name="Cavaletti L."/>
            <person name="Monciardini P."/>
        </authorList>
    </citation>
    <scope>NUCLEOTIDE SEQUENCE [LARGE SCALE GENOMIC DNA]</scope>
    <source>
        <strain evidence="4 5">SOSP1-30</strain>
    </source>
</reference>